<sequence length="195" mass="21685">MDWLRLARGIFDRMVERNIVSWNAMIVGVLFDEMPGKDVISWTSMMMAYGQATQYNDAIILSQDMMVAMVKPDKITAASVLSACAHFGMLDMGIVAENFIHDHGVKLDIYVDNALKDMYCKCRSVEKSGVTVAIIARLLWKKIDENLVTSLPYIVGMAFAGYLLDQGIFPTEVSIDLQATLPVRMGLGIYMKAAS</sequence>
<dbReference type="PANTHER" id="PTHR47926">
    <property type="entry name" value="PENTATRICOPEPTIDE REPEAT-CONTAINING PROTEIN"/>
    <property type="match status" value="1"/>
</dbReference>
<proteinExistence type="predicted"/>
<comment type="caution">
    <text evidence="1">The sequence shown here is derived from an EMBL/GenBank/DDBJ whole genome shotgun (WGS) entry which is preliminary data.</text>
</comment>
<protein>
    <recommendedName>
        <fullName evidence="3">Pentatricopeptide repeat-containing protein</fullName>
    </recommendedName>
</protein>
<reference evidence="1 2" key="1">
    <citation type="submission" date="2019-12" db="EMBL/GenBank/DDBJ databases">
        <authorList>
            <person name="Alioto T."/>
            <person name="Alioto T."/>
            <person name="Gomez Garrido J."/>
        </authorList>
    </citation>
    <scope>NUCLEOTIDE SEQUENCE [LARGE SCALE GENOMIC DNA]</scope>
</reference>
<dbReference type="Gene3D" id="1.25.40.10">
    <property type="entry name" value="Tetratricopeptide repeat domain"/>
    <property type="match status" value="1"/>
</dbReference>
<dbReference type="Gramene" id="OE9A031682T1">
    <property type="protein sequence ID" value="OE9A031682C1"/>
    <property type="gene ID" value="OE9A031682"/>
</dbReference>
<accession>A0A8S0QZL8</accession>
<dbReference type="AlphaFoldDB" id="A0A8S0QZL8"/>
<dbReference type="EMBL" id="CACTIH010002013">
    <property type="protein sequence ID" value="CAA2971465.1"/>
    <property type="molecule type" value="Genomic_DNA"/>
</dbReference>
<organism evidence="1 2">
    <name type="scientific">Olea europaea subsp. europaea</name>
    <dbReference type="NCBI Taxonomy" id="158383"/>
    <lineage>
        <taxon>Eukaryota</taxon>
        <taxon>Viridiplantae</taxon>
        <taxon>Streptophyta</taxon>
        <taxon>Embryophyta</taxon>
        <taxon>Tracheophyta</taxon>
        <taxon>Spermatophyta</taxon>
        <taxon>Magnoliopsida</taxon>
        <taxon>eudicotyledons</taxon>
        <taxon>Gunneridae</taxon>
        <taxon>Pentapetalae</taxon>
        <taxon>asterids</taxon>
        <taxon>lamiids</taxon>
        <taxon>Lamiales</taxon>
        <taxon>Oleaceae</taxon>
        <taxon>Oleeae</taxon>
        <taxon>Olea</taxon>
    </lineage>
</organism>
<gene>
    <name evidence="1" type="ORF">OLEA9_A031682</name>
</gene>
<dbReference type="GO" id="GO:0009451">
    <property type="term" value="P:RNA modification"/>
    <property type="evidence" value="ECO:0007669"/>
    <property type="project" value="InterPro"/>
</dbReference>
<dbReference type="Proteomes" id="UP000594638">
    <property type="component" value="Unassembled WGS sequence"/>
</dbReference>
<name>A0A8S0QZL8_OLEEU</name>
<dbReference type="OrthoDB" id="912794at2759"/>
<dbReference type="GO" id="GO:0003723">
    <property type="term" value="F:RNA binding"/>
    <property type="evidence" value="ECO:0007669"/>
    <property type="project" value="InterPro"/>
</dbReference>
<evidence type="ECO:0008006" key="3">
    <source>
        <dbReference type="Google" id="ProtNLM"/>
    </source>
</evidence>
<dbReference type="InterPro" id="IPR046960">
    <property type="entry name" value="PPR_At4g14850-like_plant"/>
</dbReference>
<evidence type="ECO:0000313" key="2">
    <source>
        <dbReference type="Proteomes" id="UP000594638"/>
    </source>
</evidence>
<dbReference type="PANTHER" id="PTHR47926:SF440">
    <property type="entry name" value="REPEAT-CONTAINING PROTEIN, PUTATIVE-RELATED"/>
    <property type="match status" value="1"/>
</dbReference>
<dbReference type="InterPro" id="IPR011990">
    <property type="entry name" value="TPR-like_helical_dom_sf"/>
</dbReference>
<keyword evidence="2" id="KW-1185">Reference proteome</keyword>
<evidence type="ECO:0000313" key="1">
    <source>
        <dbReference type="EMBL" id="CAA2971465.1"/>
    </source>
</evidence>